<dbReference type="InterPro" id="IPR029056">
    <property type="entry name" value="Ribokinase-like"/>
</dbReference>
<evidence type="ECO:0000313" key="7">
    <source>
        <dbReference type="Proteomes" id="UP000012042"/>
    </source>
</evidence>
<dbReference type="AlphaFoldDB" id="M5B1J8"/>
<reference evidence="6 7" key="1">
    <citation type="journal article" date="2013" name="PLoS ONE">
        <title>Genomic Analysis by Deep Sequencing of the Probiotic Lactobacillus brevis KB290 Harboring Nine Plasmids Reveals Genomic Stability.</title>
        <authorList>
            <person name="Fukao M."/>
            <person name="Oshima K."/>
            <person name="Morita H."/>
            <person name="Toh H."/>
            <person name="Suda W."/>
            <person name="Kim S.W."/>
            <person name="Suzuki S."/>
            <person name="Yakabe T."/>
            <person name="Hattori M."/>
            <person name="Yajima N."/>
        </authorList>
    </citation>
    <scope>NUCLEOTIDE SEQUENCE [LARGE SCALE GENOMIC DNA]</scope>
    <source>
        <strain evidence="6 7">KB290</strain>
    </source>
</reference>
<gene>
    <name evidence="6" type="ORF">LVISKB_2306</name>
</gene>
<sequence length="299" mass="32116">MVRGLCIMSKALVLGAAFVDVVVNVPRLPFSGGDVTGDLKSYRIGGSAFNVYGALRYMQASADLLVPVGEGDYATRVKQHLSNQGISLKLPVTGADNGWDLSLVEPDGERSFLTINGIEQCWKPQWFQQVQLVDYDYIYVSGYELENLRSAKVILDGLRQRRPNAQILFDTSPRIGEIPSEILQQVLAARVMVHCNEDEIGKIMPDGRTVAEKAHRLFALTQSPVMVTLGGQGTYYVDGTATGQVPAQNVPVVNTIGAGDTHCGGIIAGLMAGLALPEAIKQANQLSAQVVGQENGSLS</sequence>
<feature type="domain" description="Carbohydrate kinase PfkB" evidence="5">
    <location>
        <begin position="8"/>
        <end position="296"/>
    </location>
</feature>
<dbReference type="PANTHER" id="PTHR10584:SF166">
    <property type="entry name" value="RIBOKINASE"/>
    <property type="match status" value="1"/>
</dbReference>
<evidence type="ECO:0000259" key="5">
    <source>
        <dbReference type="Pfam" id="PF00294"/>
    </source>
</evidence>
<dbReference type="KEGG" id="lbk:LVISKB_2306"/>
<keyword evidence="2 4" id="KW-0808">Transferase</keyword>
<protein>
    <submittedName>
        <fullName evidence="6">Uncharacterized sugar kinase yegV</fullName>
    </submittedName>
</protein>
<keyword evidence="3 4" id="KW-0418">Kinase</keyword>
<dbReference type="Proteomes" id="UP000012042">
    <property type="component" value="Chromosome"/>
</dbReference>
<dbReference type="PANTHER" id="PTHR10584">
    <property type="entry name" value="SUGAR KINASE"/>
    <property type="match status" value="1"/>
</dbReference>
<accession>M5B1J8</accession>
<dbReference type="GO" id="GO:0016301">
    <property type="term" value="F:kinase activity"/>
    <property type="evidence" value="ECO:0007669"/>
    <property type="project" value="UniProtKB-KW"/>
</dbReference>
<dbReference type="SUPFAM" id="SSF53613">
    <property type="entry name" value="Ribokinase-like"/>
    <property type="match status" value="1"/>
</dbReference>
<dbReference type="Pfam" id="PF00294">
    <property type="entry name" value="PfkB"/>
    <property type="match status" value="1"/>
</dbReference>
<dbReference type="Gene3D" id="3.40.1190.20">
    <property type="match status" value="1"/>
</dbReference>
<dbReference type="GO" id="GO:0006796">
    <property type="term" value="P:phosphate-containing compound metabolic process"/>
    <property type="evidence" value="ECO:0007669"/>
    <property type="project" value="UniProtKB-ARBA"/>
</dbReference>
<evidence type="ECO:0000256" key="1">
    <source>
        <dbReference type="ARBA" id="ARBA00010688"/>
    </source>
</evidence>
<proteinExistence type="inferred from homology"/>
<dbReference type="EMBL" id="AP012167">
    <property type="protein sequence ID" value="BAN07941.1"/>
    <property type="molecule type" value="Genomic_DNA"/>
</dbReference>
<dbReference type="HOGENOM" id="CLU_027634_7_1_9"/>
<dbReference type="PRINTS" id="PR00990">
    <property type="entry name" value="RIBOKINASE"/>
</dbReference>
<dbReference type="InterPro" id="IPR002139">
    <property type="entry name" value="Ribo/fructo_kinase"/>
</dbReference>
<organism evidence="6 7">
    <name type="scientific">Levilactobacillus brevis KB290</name>
    <dbReference type="NCBI Taxonomy" id="1001583"/>
    <lineage>
        <taxon>Bacteria</taxon>
        <taxon>Bacillati</taxon>
        <taxon>Bacillota</taxon>
        <taxon>Bacilli</taxon>
        <taxon>Lactobacillales</taxon>
        <taxon>Lactobacillaceae</taxon>
        <taxon>Levilactobacillus</taxon>
    </lineage>
</organism>
<dbReference type="PROSITE" id="PS00584">
    <property type="entry name" value="PFKB_KINASES_2"/>
    <property type="match status" value="1"/>
</dbReference>
<dbReference type="InterPro" id="IPR002173">
    <property type="entry name" value="Carboh/pur_kinase_PfkB_CS"/>
</dbReference>
<evidence type="ECO:0000256" key="4">
    <source>
        <dbReference type="RuleBase" id="RU003704"/>
    </source>
</evidence>
<comment type="similarity">
    <text evidence="1 4">Belongs to the carbohydrate kinase PfkB family.</text>
</comment>
<dbReference type="PATRIC" id="fig|1001583.3.peg.2289"/>
<evidence type="ECO:0000256" key="2">
    <source>
        <dbReference type="ARBA" id="ARBA00022679"/>
    </source>
</evidence>
<name>M5B1J8_LEVBR</name>
<dbReference type="InterPro" id="IPR011611">
    <property type="entry name" value="PfkB_dom"/>
</dbReference>
<dbReference type="GO" id="GO:0005829">
    <property type="term" value="C:cytosol"/>
    <property type="evidence" value="ECO:0007669"/>
    <property type="project" value="TreeGrafter"/>
</dbReference>
<evidence type="ECO:0000256" key="3">
    <source>
        <dbReference type="ARBA" id="ARBA00022777"/>
    </source>
</evidence>
<evidence type="ECO:0000313" key="6">
    <source>
        <dbReference type="EMBL" id="BAN07941.1"/>
    </source>
</evidence>